<dbReference type="EMBL" id="CP001124">
    <property type="protein sequence ID" value="ACH39597.1"/>
    <property type="molecule type" value="Genomic_DNA"/>
</dbReference>
<dbReference type="RefSeq" id="WP_012531018.1">
    <property type="nucleotide sequence ID" value="NC_011146.1"/>
</dbReference>
<evidence type="ECO:0000313" key="3">
    <source>
        <dbReference type="Proteomes" id="UP000008825"/>
    </source>
</evidence>
<dbReference type="STRING" id="404380.Gbem_2589"/>
<dbReference type="HOGENOM" id="CLU_1872466_0_0_7"/>
<proteinExistence type="predicted"/>
<evidence type="ECO:0000313" key="2">
    <source>
        <dbReference type="EMBL" id="ACH39597.1"/>
    </source>
</evidence>
<feature type="signal peptide" evidence="1">
    <location>
        <begin position="1"/>
        <end position="20"/>
    </location>
</feature>
<gene>
    <name evidence="2" type="primary">pilA-C</name>
    <name evidence="2" type="ordered locus">Gbem_2589</name>
</gene>
<evidence type="ECO:0000256" key="1">
    <source>
        <dbReference type="SAM" id="SignalP"/>
    </source>
</evidence>
<reference evidence="2 3" key="1">
    <citation type="submission" date="2008-07" db="EMBL/GenBank/DDBJ databases">
        <title>Complete sequence of Geobacter bemidjiensis BEM.</title>
        <authorList>
            <consortium name="US DOE Joint Genome Institute"/>
            <person name="Lucas S."/>
            <person name="Copeland A."/>
            <person name="Lapidus A."/>
            <person name="Glavina del Rio T."/>
            <person name="Dalin E."/>
            <person name="Tice H."/>
            <person name="Bruce D."/>
            <person name="Goodwin L."/>
            <person name="Pitluck S."/>
            <person name="Kiss H."/>
            <person name="Brettin T."/>
            <person name="Detter J.C."/>
            <person name="Han C."/>
            <person name="Kuske C.R."/>
            <person name="Schmutz J."/>
            <person name="Larimer F."/>
            <person name="Land M."/>
            <person name="Hauser L."/>
            <person name="Kyrpides N."/>
            <person name="Lykidis A."/>
            <person name="Lovley D."/>
            <person name="Richardson P."/>
        </authorList>
    </citation>
    <scope>NUCLEOTIDE SEQUENCE [LARGE SCALE GENOMIC DNA]</scope>
    <source>
        <strain evidence="3">ATCC BAA-1014 / DSM 16622 / JCM 12645 / Bem</strain>
    </source>
</reference>
<dbReference type="Proteomes" id="UP000008825">
    <property type="component" value="Chromosome"/>
</dbReference>
<protein>
    <submittedName>
        <fullName evidence="2">Geopilin domain 2 protein</fullName>
    </submittedName>
</protein>
<accession>B5EGW4</accession>
<dbReference type="AlphaFoldDB" id="B5EGW4"/>
<name>B5EGW4_CITBB</name>
<reference evidence="2 3" key="2">
    <citation type="journal article" date="2010" name="BMC Genomics">
        <title>The genome of Geobacter bemidjiensis, exemplar for the subsurface clade of Geobacter species that predominate in Fe(III)-reducing subsurface environments.</title>
        <authorList>
            <person name="Aklujkar M."/>
            <person name="Young N.D."/>
            <person name="Holmes D."/>
            <person name="Chavan M."/>
            <person name="Risso C."/>
            <person name="Kiss H.E."/>
            <person name="Han C.S."/>
            <person name="Land M.L."/>
            <person name="Lovley D.R."/>
        </authorList>
    </citation>
    <scope>NUCLEOTIDE SEQUENCE [LARGE SCALE GENOMIC DNA]</scope>
    <source>
        <strain evidence="3">ATCC BAA-1014 / DSM 16622 / JCM 12645 / Bem</strain>
    </source>
</reference>
<dbReference type="KEGG" id="gbm:Gbem_2589"/>
<sequence>MKKILAAMVVTLSFAGTASAGTLVTAGSGYAIRGGADAATASAAPTPLIKFSTGVWGLINSTPDTTAKTSTGYVIATRHTTGSKDFGTASNRTNIFWKQASAITASVSASQALANDVGSDDETGATFAAGKGWTSY</sequence>
<feature type="chain" id="PRO_5002829876" evidence="1">
    <location>
        <begin position="21"/>
        <end position="136"/>
    </location>
</feature>
<organism evidence="2 3">
    <name type="scientific">Citrifermentans bemidjiense (strain ATCC BAA-1014 / DSM 16622 / JCM 12645 / Bem)</name>
    <name type="common">Geobacter bemidjiensis</name>
    <dbReference type="NCBI Taxonomy" id="404380"/>
    <lineage>
        <taxon>Bacteria</taxon>
        <taxon>Pseudomonadati</taxon>
        <taxon>Thermodesulfobacteriota</taxon>
        <taxon>Desulfuromonadia</taxon>
        <taxon>Geobacterales</taxon>
        <taxon>Geobacteraceae</taxon>
        <taxon>Citrifermentans</taxon>
    </lineage>
</organism>
<keyword evidence="3" id="KW-1185">Reference proteome</keyword>
<keyword evidence="1" id="KW-0732">Signal</keyword>